<proteinExistence type="predicted"/>
<dbReference type="AlphaFoldDB" id="K4A473"/>
<keyword evidence="2" id="KW-1185">Reference proteome</keyword>
<evidence type="ECO:0000313" key="2">
    <source>
        <dbReference type="Proteomes" id="UP000004995"/>
    </source>
</evidence>
<dbReference type="Gramene" id="KQL22205">
    <property type="protein sequence ID" value="KQL22205"/>
    <property type="gene ID" value="SETIT_033677mg"/>
</dbReference>
<reference evidence="2" key="1">
    <citation type="journal article" date="2012" name="Nat. Biotechnol.">
        <title>Reference genome sequence of the model plant Setaria.</title>
        <authorList>
            <person name="Bennetzen J.L."/>
            <person name="Schmutz J."/>
            <person name="Wang H."/>
            <person name="Percifield R."/>
            <person name="Hawkins J."/>
            <person name="Pontaroli A.C."/>
            <person name="Estep M."/>
            <person name="Feng L."/>
            <person name="Vaughn J.N."/>
            <person name="Grimwood J."/>
            <person name="Jenkins J."/>
            <person name="Barry K."/>
            <person name="Lindquist E."/>
            <person name="Hellsten U."/>
            <person name="Deshpande S."/>
            <person name="Wang X."/>
            <person name="Wu X."/>
            <person name="Mitros T."/>
            <person name="Triplett J."/>
            <person name="Yang X."/>
            <person name="Ye C.Y."/>
            <person name="Mauro-Herrera M."/>
            <person name="Wang L."/>
            <person name="Li P."/>
            <person name="Sharma M."/>
            <person name="Sharma R."/>
            <person name="Ronald P.C."/>
            <person name="Panaud O."/>
            <person name="Kellogg E.A."/>
            <person name="Brutnell T.P."/>
            <person name="Doust A.N."/>
            <person name="Tuskan G.A."/>
            <person name="Rokhsar D."/>
            <person name="Devos K.M."/>
        </authorList>
    </citation>
    <scope>NUCLEOTIDE SEQUENCE [LARGE SCALE GENOMIC DNA]</scope>
    <source>
        <strain evidence="2">cv. Yugu1</strain>
    </source>
</reference>
<dbReference type="HOGENOM" id="CLU_3035941_0_0_1"/>
<organism evidence="1 2">
    <name type="scientific">Setaria italica</name>
    <name type="common">Foxtail millet</name>
    <name type="synonym">Panicum italicum</name>
    <dbReference type="NCBI Taxonomy" id="4555"/>
    <lineage>
        <taxon>Eukaryota</taxon>
        <taxon>Viridiplantae</taxon>
        <taxon>Streptophyta</taxon>
        <taxon>Embryophyta</taxon>
        <taxon>Tracheophyta</taxon>
        <taxon>Spermatophyta</taxon>
        <taxon>Magnoliopsida</taxon>
        <taxon>Liliopsida</taxon>
        <taxon>Poales</taxon>
        <taxon>Poaceae</taxon>
        <taxon>PACMAD clade</taxon>
        <taxon>Panicoideae</taxon>
        <taxon>Panicodae</taxon>
        <taxon>Paniceae</taxon>
        <taxon>Cenchrinae</taxon>
        <taxon>Setaria</taxon>
    </lineage>
</organism>
<dbReference type="EMBL" id="AGNK02000629">
    <property type="status" value="NOT_ANNOTATED_CDS"/>
    <property type="molecule type" value="Genomic_DNA"/>
</dbReference>
<protein>
    <submittedName>
        <fullName evidence="1">Uncharacterized protein</fullName>
    </submittedName>
</protein>
<evidence type="ECO:0000313" key="1">
    <source>
        <dbReference type="EnsemblPlants" id="KQL22205"/>
    </source>
</evidence>
<dbReference type="Proteomes" id="UP000004995">
    <property type="component" value="Unassembled WGS sequence"/>
</dbReference>
<name>K4A473_SETIT</name>
<dbReference type="InParanoid" id="K4A473"/>
<accession>K4A473</accession>
<reference evidence="1" key="2">
    <citation type="submission" date="2018-08" db="UniProtKB">
        <authorList>
            <consortium name="EnsemblPlants"/>
        </authorList>
    </citation>
    <scope>IDENTIFICATION</scope>
    <source>
        <strain evidence="1">Yugu1</strain>
    </source>
</reference>
<dbReference type="EnsemblPlants" id="KQL22205">
    <property type="protein sequence ID" value="KQL22205"/>
    <property type="gene ID" value="SETIT_033677mg"/>
</dbReference>
<sequence>MPCTEVIYTLDTQPQYAEGGKDETVSLFMLLSKVNSPYFSTASAEILGPLREALN</sequence>